<dbReference type="OrthoDB" id="750498at2759"/>
<dbReference type="Proteomes" id="UP000504607">
    <property type="component" value="Chromosome 9"/>
</dbReference>
<dbReference type="InParanoid" id="A0A6I9RS59"/>
<proteinExistence type="inferred from homology"/>
<dbReference type="PANTHER" id="PTHR43572:SF31">
    <property type="entry name" value="PROTEIN SMAX1-LIKE 3"/>
    <property type="match status" value="1"/>
</dbReference>
<evidence type="ECO:0000256" key="3">
    <source>
        <dbReference type="PROSITE-ProRule" id="PRU01251"/>
    </source>
</evidence>
<evidence type="ECO:0000256" key="2">
    <source>
        <dbReference type="ARBA" id="ARBA00022737"/>
    </source>
</evidence>
<dbReference type="KEGG" id="egu:105052075"/>
<dbReference type="InterPro" id="IPR036628">
    <property type="entry name" value="Clp_N_dom_sf"/>
</dbReference>
<accession>A0A6I9RS59</accession>
<dbReference type="AlphaFoldDB" id="A0A6I9RS59"/>
<keyword evidence="6" id="KW-1185">Reference proteome</keyword>
<dbReference type="SUPFAM" id="SSF52540">
    <property type="entry name" value="P-loop containing nucleoside triphosphate hydrolases"/>
    <property type="match status" value="1"/>
</dbReference>
<feature type="compositionally biased region" description="Basic residues" evidence="4">
    <location>
        <begin position="93"/>
        <end position="104"/>
    </location>
</feature>
<dbReference type="Gene3D" id="1.10.1780.10">
    <property type="entry name" value="Clp, N-terminal domain"/>
    <property type="match status" value="1"/>
</dbReference>
<keyword evidence="2 3" id="KW-0677">Repeat</keyword>
<dbReference type="Pfam" id="PF23569">
    <property type="entry name" value="NBD_SMAX1"/>
    <property type="match status" value="1"/>
</dbReference>
<comment type="similarity">
    <text evidence="1">Belongs to the ClpA/ClpB family.</text>
</comment>
<reference evidence="7" key="1">
    <citation type="submission" date="2025-08" db="UniProtKB">
        <authorList>
            <consortium name="RefSeq"/>
        </authorList>
    </citation>
    <scope>IDENTIFICATION</scope>
</reference>
<gene>
    <name evidence="7" type="primary">LOC105052075</name>
</gene>
<feature type="region of interest" description="Disordered" evidence="4">
    <location>
        <begin position="581"/>
        <end position="606"/>
    </location>
</feature>
<dbReference type="FunCoup" id="A0A6I9RS59">
    <property type="interactions" value="2033"/>
</dbReference>
<dbReference type="PANTHER" id="PTHR43572">
    <property type="entry name" value="CHAPERONE PROTEIN CLPD, CHLOROPLASTIC"/>
    <property type="match status" value="1"/>
</dbReference>
<organism evidence="6 7">
    <name type="scientific">Elaeis guineensis var. tenera</name>
    <name type="common">Oil palm</name>
    <dbReference type="NCBI Taxonomy" id="51953"/>
    <lineage>
        <taxon>Eukaryota</taxon>
        <taxon>Viridiplantae</taxon>
        <taxon>Streptophyta</taxon>
        <taxon>Embryophyta</taxon>
        <taxon>Tracheophyta</taxon>
        <taxon>Spermatophyta</taxon>
        <taxon>Magnoliopsida</taxon>
        <taxon>Liliopsida</taxon>
        <taxon>Arecaceae</taxon>
        <taxon>Arecoideae</taxon>
        <taxon>Cocoseae</taxon>
        <taxon>Elaeidinae</taxon>
        <taxon>Elaeis</taxon>
    </lineage>
</organism>
<evidence type="ECO:0000259" key="5">
    <source>
        <dbReference type="PROSITE" id="PS51903"/>
    </source>
</evidence>
<feature type="compositionally biased region" description="Polar residues" evidence="4">
    <location>
        <begin position="582"/>
        <end position="604"/>
    </location>
</feature>
<evidence type="ECO:0000256" key="4">
    <source>
        <dbReference type="SAM" id="MobiDB-lite"/>
    </source>
</evidence>
<dbReference type="InterPro" id="IPR027417">
    <property type="entry name" value="P-loop_NTPase"/>
</dbReference>
<dbReference type="InterPro" id="IPR051650">
    <property type="entry name" value="SL_signaling_regulator"/>
</dbReference>
<evidence type="ECO:0000256" key="1">
    <source>
        <dbReference type="ARBA" id="ARBA00008675"/>
    </source>
</evidence>
<feature type="domain" description="Clp R" evidence="5">
    <location>
        <begin position="8"/>
        <end position="178"/>
    </location>
</feature>
<evidence type="ECO:0000313" key="7">
    <source>
        <dbReference type="RefSeq" id="XP_010931080.2"/>
    </source>
</evidence>
<sequence>MRAGGCTVQQALTPEAASVVKQAINLARRRGHAQVTPLHVANTMLSSSTGLLRAACLQSHSHPLQCKALELCFNVALNRLPASTASPPILGPPHHHHHPHHHHPSLSNALVAAFKRAQAHQRRGSIESQQQPLLAVKIELEQLIISILDDPSVSRVMREAGFSSTQVKSNVEQAISLDICASAPSDSSPSKPKEAVTSPFATPPQVTKTRPSDQVMRSEDVTSVLETLVSRKKRSLVIVGECLATTEGVVRGVMDRVDKGEVHEVLRNLQFITLPLFPFRHMSREEVDQKVRELRCLVKSCVGRGAVLYFGDLKWAADYRAGCGEKGRSYYCPVEHVIMEIASLVCGGIGGESSTSPRFWLMGIATYQTYMKCRIGHPSLEALWCLQPLTIPAGSLGLSLSCDSDSQNHLKSKRNRDGSCWSLLEDGLGSQLTCCADCSIKFETEARSLPNTSNSSHGSIISSLPSWLQQYKTENGRTASNDQGRLQLTDLCKKWNSICSTSHRNHHYPSEMTLNFSSASPSSSSISSYDLRYPTLHQGHQSWSLSLEARHPWGENQIWISETIDEGFESNSRIYSQEHVGQRTSPLSFSNPKYKPNSTSSSGTMEMDTLPKFKELTAENLKTLCNALEKQVPWQKEIIPDIASTILQCRSRMMRRKEKSRSAWPKEETWLFFQGGDTEGKEKIARELASIVFGSPSSFVSIGLSTFASTRSDSTDDLRNKRSRAEVSHSYLERFFEAIRENPHRVILMEDIEQVDYYSQVGIKTAIEKGRIQSYNGEEVGVVDAIIILSCESFDSRSRVCSPPVKQKAESEEEKEESCEEIGACLCLDLNLCAGDEDVEDCSFDGVGFLQLVDGTFFFKLPEDL</sequence>
<dbReference type="SUPFAM" id="SSF81923">
    <property type="entry name" value="Double Clp-N motif"/>
    <property type="match status" value="1"/>
</dbReference>
<dbReference type="Gene3D" id="3.40.50.300">
    <property type="entry name" value="P-loop containing nucleotide triphosphate hydrolases"/>
    <property type="match status" value="1"/>
</dbReference>
<protein>
    <submittedName>
        <fullName evidence="7">LOW QUALITY PROTEIN: protein SMAX1-LIKE 3-like</fullName>
    </submittedName>
</protein>
<dbReference type="InterPro" id="IPR004176">
    <property type="entry name" value="Clp_R_N"/>
</dbReference>
<dbReference type="PROSITE" id="PS51903">
    <property type="entry name" value="CLP_R"/>
    <property type="match status" value="1"/>
</dbReference>
<feature type="region of interest" description="Disordered" evidence="4">
    <location>
        <begin position="182"/>
        <end position="217"/>
    </location>
</feature>
<evidence type="ECO:0000313" key="6">
    <source>
        <dbReference type="Proteomes" id="UP000504607"/>
    </source>
</evidence>
<dbReference type="RefSeq" id="XP_010931080.2">
    <property type="nucleotide sequence ID" value="XM_010932778.3"/>
</dbReference>
<dbReference type="InterPro" id="IPR058680">
    <property type="entry name" value="NBD_SMAX1-like"/>
</dbReference>
<dbReference type="GeneID" id="105052075"/>
<name>A0A6I9RS59_ELAGV</name>
<feature type="region of interest" description="Disordered" evidence="4">
    <location>
        <begin position="86"/>
        <end position="105"/>
    </location>
</feature>